<protein>
    <submittedName>
        <fullName evidence="2">Uncharacterized protein</fullName>
    </submittedName>
</protein>
<name>A0A0F8A391_9HYPO</name>
<feature type="region of interest" description="Disordered" evidence="1">
    <location>
        <begin position="140"/>
        <end position="203"/>
    </location>
</feature>
<gene>
    <name evidence="2" type="ORF">HIM_09207</name>
</gene>
<feature type="compositionally biased region" description="Low complexity" evidence="1">
    <location>
        <begin position="145"/>
        <end position="158"/>
    </location>
</feature>
<keyword evidence="3" id="KW-1185">Reference proteome</keyword>
<evidence type="ECO:0000256" key="1">
    <source>
        <dbReference type="SAM" id="MobiDB-lite"/>
    </source>
</evidence>
<evidence type="ECO:0000313" key="2">
    <source>
        <dbReference type="EMBL" id="KJZ71419.1"/>
    </source>
</evidence>
<proteinExistence type="predicted"/>
<dbReference type="AlphaFoldDB" id="A0A0F8A391"/>
<reference evidence="2 3" key="1">
    <citation type="journal article" date="2014" name="Genome Biol. Evol.">
        <title>Comparative genomics and transcriptomics analyses reveal divergent lifestyle features of nematode endoparasitic fungus Hirsutella minnesotensis.</title>
        <authorList>
            <person name="Lai Y."/>
            <person name="Liu K."/>
            <person name="Zhang X."/>
            <person name="Zhang X."/>
            <person name="Li K."/>
            <person name="Wang N."/>
            <person name="Shu C."/>
            <person name="Wu Y."/>
            <person name="Wang C."/>
            <person name="Bushley K.E."/>
            <person name="Xiang M."/>
            <person name="Liu X."/>
        </authorList>
    </citation>
    <scope>NUCLEOTIDE SEQUENCE [LARGE SCALE GENOMIC DNA]</scope>
    <source>
        <strain evidence="2 3">3608</strain>
    </source>
</reference>
<dbReference type="Proteomes" id="UP000054481">
    <property type="component" value="Unassembled WGS sequence"/>
</dbReference>
<accession>A0A0F8A391</accession>
<evidence type="ECO:0000313" key="3">
    <source>
        <dbReference type="Proteomes" id="UP000054481"/>
    </source>
</evidence>
<organism evidence="2 3">
    <name type="scientific">Hirsutella minnesotensis 3608</name>
    <dbReference type="NCBI Taxonomy" id="1043627"/>
    <lineage>
        <taxon>Eukaryota</taxon>
        <taxon>Fungi</taxon>
        <taxon>Dikarya</taxon>
        <taxon>Ascomycota</taxon>
        <taxon>Pezizomycotina</taxon>
        <taxon>Sordariomycetes</taxon>
        <taxon>Hypocreomycetidae</taxon>
        <taxon>Hypocreales</taxon>
        <taxon>Ophiocordycipitaceae</taxon>
        <taxon>Hirsutella</taxon>
    </lineage>
</organism>
<dbReference type="EMBL" id="KQ030575">
    <property type="protein sequence ID" value="KJZ71419.1"/>
    <property type="molecule type" value="Genomic_DNA"/>
</dbReference>
<sequence>MAPLTCRVIDAHRKGIPDVHVILDCRDQFHRSVSKFESLTDQDGSIIIWFPIPTSGHMGTIEPQAVDTTTNPRVSLHFFPEGSLAAPWVALHTDLYLRSNQWHGVVLALQPAPRFEYSPYPVANPQDLLALGLCGEVGGQDRSQPLSTPSPLVLPSPVETTGERSFQAPPPPFDGEGVPVPGQKRMMDSEITGQVMISKKTKR</sequence>
<dbReference type="OrthoDB" id="4896611at2759"/>